<name>A0A9P7V6F2_9ASCO</name>
<dbReference type="GO" id="GO:0003735">
    <property type="term" value="F:structural constituent of ribosome"/>
    <property type="evidence" value="ECO:0007669"/>
    <property type="project" value="InterPro"/>
</dbReference>
<proteinExistence type="inferred from homology"/>
<keyword evidence="7" id="KW-0732">Signal</keyword>
<dbReference type="GeneID" id="66115760"/>
<dbReference type="Gene3D" id="3.30.780.10">
    <property type="entry name" value="SUI1-like domain"/>
    <property type="match status" value="1"/>
</dbReference>
<evidence type="ECO:0000256" key="3">
    <source>
        <dbReference type="ARBA" id="ARBA00022980"/>
    </source>
</evidence>
<evidence type="ECO:0000256" key="2">
    <source>
        <dbReference type="ARBA" id="ARBA00005677"/>
    </source>
</evidence>
<dbReference type="GO" id="GO:0006412">
    <property type="term" value="P:translation"/>
    <property type="evidence" value="ECO:0007669"/>
    <property type="project" value="InterPro"/>
</dbReference>
<organism evidence="8 9">
    <name type="scientific">Scheffersomyces spartinae</name>
    <dbReference type="NCBI Taxonomy" id="45513"/>
    <lineage>
        <taxon>Eukaryota</taxon>
        <taxon>Fungi</taxon>
        <taxon>Dikarya</taxon>
        <taxon>Ascomycota</taxon>
        <taxon>Saccharomycotina</taxon>
        <taxon>Pichiomycetes</taxon>
        <taxon>Debaryomycetaceae</taxon>
        <taxon>Scheffersomyces</taxon>
    </lineage>
</organism>
<dbReference type="PANTHER" id="PTHR13477">
    <property type="entry name" value="MITOCHONDRIAL 39S RIBOSOMAL PROTEIN L49"/>
    <property type="match status" value="1"/>
</dbReference>
<evidence type="ECO:0000256" key="1">
    <source>
        <dbReference type="ARBA" id="ARBA00004173"/>
    </source>
</evidence>
<comment type="caution">
    <text evidence="8">The sequence shown here is derived from an EMBL/GenBank/DDBJ whole genome shotgun (WGS) entry which is preliminary data.</text>
</comment>
<dbReference type="AlphaFoldDB" id="A0A9P7V6F2"/>
<feature type="signal peptide" evidence="7">
    <location>
        <begin position="1"/>
        <end position="20"/>
    </location>
</feature>
<evidence type="ECO:0000313" key="9">
    <source>
        <dbReference type="Proteomes" id="UP000790833"/>
    </source>
</evidence>
<gene>
    <name evidence="8" type="ORF">KQ657_002386</name>
</gene>
<keyword evidence="4" id="KW-0496">Mitochondrion</keyword>
<accession>A0A9P7V6F2</accession>
<dbReference type="GO" id="GO:0005762">
    <property type="term" value="C:mitochondrial large ribosomal subunit"/>
    <property type="evidence" value="ECO:0007669"/>
    <property type="project" value="TreeGrafter"/>
</dbReference>
<dbReference type="PANTHER" id="PTHR13477:SF0">
    <property type="entry name" value="LARGE RIBOSOMAL SUBUNIT PROTEIN ML49"/>
    <property type="match status" value="1"/>
</dbReference>
<reference evidence="8" key="1">
    <citation type="submission" date="2021-03" db="EMBL/GenBank/DDBJ databases">
        <authorList>
            <person name="Palmer J.M."/>
        </authorList>
    </citation>
    <scope>NUCLEOTIDE SEQUENCE</scope>
    <source>
        <strain evidence="8">ARV_011</strain>
    </source>
</reference>
<evidence type="ECO:0000313" key="8">
    <source>
        <dbReference type="EMBL" id="KAG7192031.1"/>
    </source>
</evidence>
<protein>
    <recommendedName>
        <fullName evidence="6">Large ribosomal subunit protein mL49</fullName>
    </recommendedName>
</protein>
<dbReference type="RefSeq" id="XP_043047582.1">
    <property type="nucleotide sequence ID" value="XM_043193156.1"/>
</dbReference>
<comment type="subcellular location">
    <subcellularLocation>
        <location evidence="1">Mitochondrion</location>
    </subcellularLocation>
</comment>
<dbReference type="Pfam" id="PF05046">
    <property type="entry name" value="Img2"/>
    <property type="match status" value="1"/>
</dbReference>
<dbReference type="OrthoDB" id="19439at2759"/>
<keyword evidence="9" id="KW-1185">Reference proteome</keyword>
<evidence type="ECO:0000256" key="5">
    <source>
        <dbReference type="ARBA" id="ARBA00023274"/>
    </source>
</evidence>
<comment type="similarity">
    <text evidence="2">Belongs to the mitochondrion-specific ribosomal protein mL49 family.</text>
</comment>
<evidence type="ECO:0000256" key="6">
    <source>
        <dbReference type="ARBA" id="ARBA00035191"/>
    </source>
</evidence>
<evidence type="ECO:0000256" key="4">
    <source>
        <dbReference type="ARBA" id="ARBA00023128"/>
    </source>
</evidence>
<keyword evidence="5" id="KW-0687">Ribonucleoprotein</keyword>
<sequence length="137" mass="15595">MCLQPFVLLLLQLTVHIMKASLVRLSTRVKLPRATTQAFKLPELSSISHTQLPNNGFGKGTYAINRSKFGNWPVYLKIQNTKTVTEIKRIQGDIHQFARDLLSIKPDLKLTVNPQIGYINVKGDKVEEIKHIFETQI</sequence>
<dbReference type="EMBL" id="JAHMUF010000020">
    <property type="protein sequence ID" value="KAG7192031.1"/>
    <property type="molecule type" value="Genomic_DNA"/>
</dbReference>
<evidence type="ECO:0000256" key="7">
    <source>
        <dbReference type="SAM" id="SignalP"/>
    </source>
</evidence>
<keyword evidence="3" id="KW-0689">Ribosomal protein</keyword>
<dbReference type="Proteomes" id="UP000790833">
    <property type="component" value="Unassembled WGS sequence"/>
</dbReference>
<feature type="chain" id="PRO_5040488797" description="Large ribosomal subunit protein mL49" evidence="7">
    <location>
        <begin position="21"/>
        <end position="137"/>
    </location>
</feature>
<dbReference type="InterPro" id="IPR007740">
    <property type="entry name" value="Ribosomal_mL49"/>
</dbReference>